<sequence>DFARMARKATRAGRRYRRLAHGAWRGYAQVGIDDALLLDALPEEPPLERSVCVDAIEGFWRVRYGGVRRSEGRRIWVMANFLWARGGLCPRPLAAWRRGDRTVLLLERRPGAHSLAQCPGHRRALPAD</sequence>
<reference evidence="1" key="1">
    <citation type="journal article" date="2014" name="Front. Microbiol.">
        <title>High frequency of phylogenetically diverse reductive dehalogenase-homologous genes in deep subseafloor sedimentary metagenomes.</title>
        <authorList>
            <person name="Kawai M."/>
            <person name="Futagami T."/>
            <person name="Toyoda A."/>
            <person name="Takaki Y."/>
            <person name="Nishi S."/>
            <person name="Hori S."/>
            <person name="Arai W."/>
            <person name="Tsubouchi T."/>
            <person name="Morono Y."/>
            <person name="Uchiyama I."/>
            <person name="Ito T."/>
            <person name="Fujiyama A."/>
            <person name="Inagaki F."/>
            <person name="Takami H."/>
        </authorList>
    </citation>
    <scope>NUCLEOTIDE SEQUENCE</scope>
    <source>
        <strain evidence="1">Expedition CK06-06</strain>
    </source>
</reference>
<evidence type="ECO:0000313" key="1">
    <source>
        <dbReference type="EMBL" id="GAG42729.1"/>
    </source>
</evidence>
<dbReference type="EMBL" id="BARS01057737">
    <property type="protein sequence ID" value="GAG42729.1"/>
    <property type="molecule type" value="Genomic_DNA"/>
</dbReference>
<protein>
    <submittedName>
        <fullName evidence="1">Uncharacterized protein</fullName>
    </submittedName>
</protein>
<accession>X0XHS3</accession>
<gene>
    <name evidence="1" type="ORF">S01H1_84530</name>
</gene>
<organism evidence="1">
    <name type="scientific">marine sediment metagenome</name>
    <dbReference type="NCBI Taxonomy" id="412755"/>
    <lineage>
        <taxon>unclassified sequences</taxon>
        <taxon>metagenomes</taxon>
        <taxon>ecological metagenomes</taxon>
    </lineage>
</organism>
<proteinExistence type="predicted"/>
<feature type="non-terminal residue" evidence="1">
    <location>
        <position position="1"/>
    </location>
</feature>
<comment type="caution">
    <text evidence="1">The sequence shown here is derived from an EMBL/GenBank/DDBJ whole genome shotgun (WGS) entry which is preliminary data.</text>
</comment>
<dbReference type="AlphaFoldDB" id="X0XHS3"/>
<name>X0XHS3_9ZZZZ</name>
<feature type="non-terminal residue" evidence="1">
    <location>
        <position position="128"/>
    </location>
</feature>